<evidence type="ECO:0000313" key="7">
    <source>
        <dbReference type="RefSeq" id="XP_019053505.1"/>
    </source>
</evidence>
<dbReference type="FunCoup" id="A0A1U8Q616">
    <property type="interactions" value="268"/>
</dbReference>
<dbReference type="SUPFAM" id="SSF46579">
    <property type="entry name" value="Prefoldin"/>
    <property type="match status" value="1"/>
</dbReference>
<dbReference type="GO" id="GO:0000122">
    <property type="term" value="P:negative regulation of transcription by RNA polymerase II"/>
    <property type="evidence" value="ECO:0000318"/>
    <property type="project" value="GO_Central"/>
</dbReference>
<keyword evidence="6" id="KW-1185">Reference proteome</keyword>
<comment type="subcellular location">
    <subcellularLocation>
        <location evidence="1">Nucleus</location>
    </subcellularLocation>
</comment>
<dbReference type="GO" id="GO:0009409">
    <property type="term" value="P:response to cold"/>
    <property type="evidence" value="ECO:0007669"/>
    <property type="project" value="UniProtKB-ARBA"/>
</dbReference>
<feature type="coiled-coil region" evidence="4">
    <location>
        <begin position="130"/>
        <end position="157"/>
    </location>
</feature>
<dbReference type="CDD" id="cd23159">
    <property type="entry name" value="Prefoldin_URI1"/>
    <property type="match status" value="1"/>
</dbReference>
<evidence type="ECO:0000256" key="3">
    <source>
        <dbReference type="ARBA" id="ARBA00038295"/>
    </source>
</evidence>
<keyword evidence="4" id="KW-0175">Coiled coil</keyword>
<dbReference type="InterPro" id="IPR004127">
    <property type="entry name" value="Prefoldin_subunit_alpha"/>
</dbReference>
<dbReference type="Gene3D" id="1.10.287.370">
    <property type="match status" value="1"/>
</dbReference>
<comment type="similarity">
    <text evidence="3">Belongs to the RNA polymerase II subunit 5-mediating protein family.</text>
</comment>
<evidence type="ECO:0000313" key="6">
    <source>
        <dbReference type="Proteomes" id="UP000189703"/>
    </source>
</evidence>
<evidence type="ECO:0000256" key="4">
    <source>
        <dbReference type="SAM" id="Coils"/>
    </source>
</evidence>
<name>A0A1U8Q616_NELNU</name>
<sequence>MRGKNPCHLHHDELEAVLYVYQKLRKAEGVKGTITSLSSIFPVEEAQKAAKRVQDAIADRQKELEHLHSFISDNINLVNLVQKLPDELFHDVMVPFGKAAFFPGRLVHSNEFLVLLGEGYYAERTCKQTIEILQRRGKFLESQVESLKANLMDLKAEASFFDATAAEAAEGLVEIREDYVEENPAEKMPKSGLSKPDSSEAENVKLVAEDEEYARIMSRLDELEKEELAAQSANEDDDEEAETDFGCSINQESFDDHFKSLELRSQVLQSKVKTPITTATKEPLGGNFLKQDSSDHPPLKVQFEDSKIHYVPKAYNMEKSEAFGKPLSVSKEKIHAASVSTIEGFKDTVIGHPEVTANYKKVSGDTSSLSGSKTSFDSSKAFTGSIIEHAYNSQTKPAEQTVTSSQSTCSRPTKPVSRFKMQKGGR</sequence>
<feature type="region of interest" description="Disordered" evidence="5">
    <location>
        <begin position="183"/>
        <end position="205"/>
    </location>
</feature>
<dbReference type="Proteomes" id="UP000189703">
    <property type="component" value="Unplaced"/>
</dbReference>
<dbReference type="Pfam" id="PF02996">
    <property type="entry name" value="Prefoldin"/>
    <property type="match status" value="1"/>
</dbReference>
<dbReference type="NCBIfam" id="TIGR00293">
    <property type="entry name" value="prefoldin subunit alpha"/>
    <property type="match status" value="1"/>
</dbReference>
<reference evidence="7" key="1">
    <citation type="submission" date="2025-08" db="UniProtKB">
        <authorList>
            <consortium name="RefSeq"/>
        </authorList>
    </citation>
    <scope>IDENTIFICATION</scope>
</reference>
<proteinExistence type="inferred from homology"/>
<dbReference type="GeneID" id="104598292"/>
<dbReference type="InterPro" id="IPR009053">
    <property type="entry name" value="Prefoldin"/>
</dbReference>
<dbReference type="AlphaFoldDB" id="A0A1U8Q616"/>
<evidence type="ECO:0000256" key="5">
    <source>
        <dbReference type="SAM" id="MobiDB-lite"/>
    </source>
</evidence>
<organism evidence="6 7">
    <name type="scientific">Nelumbo nucifera</name>
    <name type="common">Sacred lotus</name>
    <dbReference type="NCBI Taxonomy" id="4432"/>
    <lineage>
        <taxon>Eukaryota</taxon>
        <taxon>Viridiplantae</taxon>
        <taxon>Streptophyta</taxon>
        <taxon>Embryophyta</taxon>
        <taxon>Tracheophyta</taxon>
        <taxon>Spermatophyta</taxon>
        <taxon>Magnoliopsida</taxon>
        <taxon>Proteales</taxon>
        <taxon>Nelumbonaceae</taxon>
        <taxon>Nelumbo</taxon>
    </lineage>
</organism>
<feature type="coiled-coil region" evidence="4">
    <location>
        <begin position="206"/>
        <end position="240"/>
    </location>
</feature>
<dbReference type="GO" id="GO:0005634">
    <property type="term" value="C:nucleus"/>
    <property type="evidence" value="ECO:0007669"/>
    <property type="project" value="UniProtKB-SubCell"/>
</dbReference>
<dbReference type="InterPro" id="IPR052255">
    <property type="entry name" value="RNA_pol_II_subunit5-mediator"/>
</dbReference>
<accession>A0A1U8Q616</accession>
<evidence type="ECO:0000256" key="2">
    <source>
        <dbReference type="ARBA" id="ARBA00023242"/>
    </source>
</evidence>
<dbReference type="PANTHER" id="PTHR15111:SF0">
    <property type="entry name" value="UNCONVENTIONAL PREFOLDIN RPB5 INTERACTOR 1"/>
    <property type="match status" value="1"/>
</dbReference>
<dbReference type="GO" id="GO:0003714">
    <property type="term" value="F:transcription corepressor activity"/>
    <property type="evidence" value="ECO:0000318"/>
    <property type="project" value="GO_Central"/>
</dbReference>
<protein>
    <submittedName>
        <fullName evidence="7">Unconventional prefoldin RPB5 interactor 1 isoform X1</fullName>
    </submittedName>
</protein>
<evidence type="ECO:0000256" key="1">
    <source>
        <dbReference type="ARBA" id="ARBA00004123"/>
    </source>
</evidence>
<dbReference type="STRING" id="4432.A0A1U8Q616"/>
<feature type="region of interest" description="Disordered" evidence="5">
    <location>
        <begin position="392"/>
        <end position="426"/>
    </location>
</feature>
<dbReference type="GO" id="GO:0019212">
    <property type="term" value="F:phosphatase inhibitor activity"/>
    <property type="evidence" value="ECO:0000318"/>
    <property type="project" value="GO_Central"/>
</dbReference>
<dbReference type="InParanoid" id="A0A1U8Q616"/>
<keyword evidence="2" id="KW-0539">Nucleus</keyword>
<dbReference type="PANTHER" id="PTHR15111">
    <property type="entry name" value="RNA POLYMERASE II SUBUNIT 5-MEDIATING PROTEIN NNX3"/>
    <property type="match status" value="1"/>
</dbReference>
<dbReference type="GO" id="GO:0006457">
    <property type="term" value="P:protein folding"/>
    <property type="evidence" value="ECO:0007669"/>
    <property type="project" value="UniProtKB-ARBA"/>
</dbReference>
<dbReference type="OrthoDB" id="21413at2759"/>
<gene>
    <name evidence="7" type="primary">LOC104598292</name>
</gene>
<feature type="compositionally biased region" description="Polar residues" evidence="5">
    <location>
        <begin position="392"/>
        <end position="411"/>
    </location>
</feature>
<dbReference type="GO" id="GO:0003682">
    <property type="term" value="F:chromatin binding"/>
    <property type="evidence" value="ECO:0000318"/>
    <property type="project" value="GO_Central"/>
</dbReference>
<dbReference type="OMA" id="KDECYSY"/>
<dbReference type="GO" id="GO:2001243">
    <property type="term" value="P:negative regulation of intrinsic apoptotic signaling pathway"/>
    <property type="evidence" value="ECO:0000318"/>
    <property type="project" value="GO_Central"/>
</dbReference>
<dbReference type="RefSeq" id="XP_019053505.1">
    <property type="nucleotide sequence ID" value="XM_019197960.1"/>
</dbReference>